<dbReference type="EMBL" id="LATL02000238">
    <property type="protein sequence ID" value="KKD39395.2"/>
    <property type="molecule type" value="Genomic_DNA"/>
</dbReference>
<evidence type="ECO:0000313" key="2">
    <source>
        <dbReference type="EMBL" id="KKD39395.2"/>
    </source>
</evidence>
<evidence type="ECO:0000259" key="1">
    <source>
        <dbReference type="Pfam" id="PF01471"/>
    </source>
</evidence>
<dbReference type="InterPro" id="IPR036366">
    <property type="entry name" value="PGBDSf"/>
</dbReference>
<dbReference type="OrthoDB" id="511527at2"/>
<dbReference type="Proteomes" id="UP000033607">
    <property type="component" value="Unassembled WGS sequence"/>
</dbReference>
<proteinExistence type="predicted"/>
<dbReference type="SUPFAM" id="SSF47090">
    <property type="entry name" value="PGBD-like"/>
    <property type="match status" value="1"/>
</dbReference>
<dbReference type="InterPro" id="IPR002477">
    <property type="entry name" value="Peptidoglycan-bd-like"/>
</dbReference>
<dbReference type="RefSeq" id="WP_049560484.1">
    <property type="nucleotide sequence ID" value="NZ_LATL02000238.1"/>
</dbReference>
<dbReference type="AlphaFoldDB" id="A0A0F5YMI0"/>
<reference evidence="2 3" key="1">
    <citation type="submission" date="2015-06" db="EMBL/GenBank/DDBJ databases">
        <title>Draft genome assembly of filamentous brackish cyanobacterium Limnoraphis robusta strain CS-951.</title>
        <authorList>
            <person name="Willis A."/>
            <person name="Parks M."/>
            <person name="Burford M.A."/>
        </authorList>
    </citation>
    <scope>NUCLEOTIDE SEQUENCE [LARGE SCALE GENOMIC DNA]</scope>
    <source>
        <strain evidence="2 3">CS-951</strain>
    </source>
</reference>
<protein>
    <recommendedName>
        <fullName evidence="1">Peptidoglycan binding-like domain-containing protein</fullName>
    </recommendedName>
</protein>
<dbReference type="Gene3D" id="1.10.101.10">
    <property type="entry name" value="PGBD-like superfamily/PGBD"/>
    <property type="match status" value="1"/>
</dbReference>
<dbReference type="Pfam" id="PF01471">
    <property type="entry name" value="PG_binding_1"/>
    <property type="match status" value="1"/>
</dbReference>
<dbReference type="PATRIC" id="fig|1637645.4.peg.4717"/>
<gene>
    <name evidence="2" type="ORF">WN50_03660</name>
</gene>
<feature type="domain" description="Peptidoglycan binding-like" evidence="1">
    <location>
        <begin position="13"/>
        <end position="68"/>
    </location>
</feature>
<organism evidence="2 3">
    <name type="scientific">Limnoraphis robusta CS-951</name>
    <dbReference type="NCBI Taxonomy" id="1637645"/>
    <lineage>
        <taxon>Bacteria</taxon>
        <taxon>Bacillati</taxon>
        <taxon>Cyanobacteriota</taxon>
        <taxon>Cyanophyceae</taxon>
        <taxon>Oscillatoriophycideae</taxon>
        <taxon>Oscillatoriales</taxon>
        <taxon>Sirenicapillariaceae</taxon>
        <taxon>Limnoraphis</taxon>
    </lineage>
</organism>
<sequence>MQSTTTILRGGSQGQAVKNIQAQLNIFGAKLVVDGIFGAATEAAVKKFQSEMGLAVDGIVGPQTMNALVYSGC</sequence>
<comment type="caution">
    <text evidence="2">The sequence shown here is derived from an EMBL/GenBank/DDBJ whole genome shotgun (WGS) entry which is preliminary data.</text>
</comment>
<name>A0A0F5YMI0_9CYAN</name>
<accession>A0A0F5YMI0</accession>
<evidence type="ECO:0000313" key="3">
    <source>
        <dbReference type="Proteomes" id="UP000033607"/>
    </source>
</evidence>
<dbReference type="InterPro" id="IPR036365">
    <property type="entry name" value="PGBD-like_sf"/>
</dbReference>